<evidence type="ECO:0000313" key="1">
    <source>
        <dbReference type="EMBL" id="MSU03342.1"/>
    </source>
</evidence>
<dbReference type="Pfam" id="PF04227">
    <property type="entry name" value="Indigoidine_A"/>
    <property type="match status" value="1"/>
</dbReference>
<name>A0A6N7XR79_9FIRM</name>
<dbReference type="Proteomes" id="UP000469523">
    <property type="component" value="Unassembled WGS sequence"/>
</dbReference>
<evidence type="ECO:0000313" key="2">
    <source>
        <dbReference type="Proteomes" id="UP000469523"/>
    </source>
</evidence>
<dbReference type="InterPro" id="IPR022830">
    <property type="entry name" value="Indigdn_synthA-like"/>
</dbReference>
<keyword evidence="2" id="KW-1185">Reference proteome</keyword>
<dbReference type="RefSeq" id="WP_154442902.1">
    <property type="nucleotide sequence ID" value="NZ_JAHLPJ010000001.1"/>
</dbReference>
<dbReference type="Gene3D" id="3.40.1790.10">
    <property type="entry name" value="Indigoidine synthase domain"/>
    <property type="match status" value="1"/>
</dbReference>
<reference evidence="1 2" key="1">
    <citation type="submission" date="2019-09" db="EMBL/GenBank/DDBJ databases">
        <title>In-depth cultivation of the pig gut microbiome towards novel bacterial diversity and tailored functional studies.</title>
        <authorList>
            <person name="Wylensek D."/>
            <person name="Hitch T.C.A."/>
            <person name="Clavel T."/>
        </authorList>
    </citation>
    <scope>NUCLEOTIDE SEQUENCE [LARGE SCALE GENOMIC DNA]</scope>
    <source>
        <strain evidence="1 2">WCA3-693-APC-4?</strain>
    </source>
</reference>
<accession>A0A6N7XR79</accession>
<comment type="caution">
    <text evidence="1">The sequence shown here is derived from an EMBL/GenBank/DDBJ whole genome shotgun (WGS) entry which is preliminary data.</text>
</comment>
<organism evidence="1 2">
    <name type="scientific">Tissierella pigra</name>
    <dbReference type="NCBI Taxonomy" id="2607614"/>
    <lineage>
        <taxon>Bacteria</taxon>
        <taxon>Bacillati</taxon>
        <taxon>Bacillota</taxon>
        <taxon>Tissierellia</taxon>
        <taxon>Tissierellales</taxon>
        <taxon>Tissierellaceae</taxon>
        <taxon>Tissierella</taxon>
    </lineage>
</organism>
<dbReference type="AlphaFoldDB" id="A0A6N7XR79"/>
<proteinExistence type="predicted"/>
<sequence>MNIETKFLVETALLTHGLKSIANERLIELWPWKHRCIAWVHKGEVIIGDIEEFISFRESAKELIRIDRDIFMESCNKSISGALTASGTMMAAKERGIHIAVTAGMGGIGDIVGEELCADLPAIATMNVTLIATSPKDVIDIEGTIEWLLKHDVSIWGRDTDTIDGFMVTHRPIKFTGKYNGQPLKGQTLLLNPIPNEMRLKDLTIIEKSKAAGKEAEKRGEYYHPAANAMIDTLSYGKSSELQLRSLIENSIWADELTRKKDYFTTD</sequence>
<dbReference type="GO" id="GO:0004730">
    <property type="term" value="F:pseudouridylate synthase activity"/>
    <property type="evidence" value="ECO:0007669"/>
    <property type="project" value="InterPro"/>
</dbReference>
<dbReference type="SUPFAM" id="SSF110581">
    <property type="entry name" value="Indigoidine synthase A-like"/>
    <property type="match status" value="1"/>
</dbReference>
<evidence type="ECO:0008006" key="3">
    <source>
        <dbReference type="Google" id="ProtNLM"/>
    </source>
</evidence>
<dbReference type="EMBL" id="VUNQ01000066">
    <property type="protein sequence ID" value="MSU03342.1"/>
    <property type="molecule type" value="Genomic_DNA"/>
</dbReference>
<gene>
    <name evidence="1" type="ORF">FYJ83_17940</name>
</gene>
<protein>
    <recommendedName>
        <fullName evidence="3">Pseudouridine-5'-phosphate glycosidase</fullName>
    </recommendedName>
</protein>
<dbReference type="InterPro" id="IPR007342">
    <property type="entry name" value="PsuG"/>
</dbReference>